<evidence type="ECO:0008006" key="3">
    <source>
        <dbReference type="Google" id="ProtNLM"/>
    </source>
</evidence>
<dbReference type="AlphaFoldDB" id="A0A412J142"/>
<sequence length="266" mass="31366">MREINFLTWNTQLYEMGNSINDEQPVKKIDMLTFNIVVEKVKKFLDSKNEAVAILQEIPFKCNIDGFKEHILFHKFLGFFPDDKYDMYYNVSSEKQIKMTVVLAKKIGSEKLIYRKKEELNNNMCVSFGIKELDLSIIGVHPHNANELLKWLQKSGFPDIMLGDFNAGDYKKRCEDSKFKDNRNNYRKLILEYTDICNGQKTRRMVFPNGFVYETPIDHVLIKDSSELKKKYQCKIVKIERNEDNVSDHYPIYFKLSCLDEADKLH</sequence>
<dbReference type="InterPro" id="IPR036691">
    <property type="entry name" value="Endo/exonu/phosph_ase_sf"/>
</dbReference>
<dbReference type="Proteomes" id="UP000285274">
    <property type="component" value="Unassembled WGS sequence"/>
</dbReference>
<gene>
    <name evidence="1" type="ORF">DWX92_06995</name>
</gene>
<dbReference type="RefSeq" id="WP_118320098.1">
    <property type="nucleotide sequence ID" value="NZ_QRVM01000029.1"/>
</dbReference>
<dbReference type="SUPFAM" id="SSF56219">
    <property type="entry name" value="DNase I-like"/>
    <property type="match status" value="1"/>
</dbReference>
<accession>A0A412J142</accession>
<evidence type="ECO:0000313" key="2">
    <source>
        <dbReference type="Proteomes" id="UP000285274"/>
    </source>
</evidence>
<dbReference type="EMBL" id="QRVM01000029">
    <property type="protein sequence ID" value="RGS45956.1"/>
    <property type="molecule type" value="Genomic_DNA"/>
</dbReference>
<protein>
    <recommendedName>
        <fullName evidence="3">Endonuclease/exonuclease/phosphatase domain-containing protein</fullName>
    </recommendedName>
</protein>
<dbReference type="Gene3D" id="3.60.10.10">
    <property type="entry name" value="Endonuclease/exonuclease/phosphatase"/>
    <property type="match status" value="1"/>
</dbReference>
<name>A0A412J142_9FIRM</name>
<organism evidence="1 2">
    <name type="scientific">Holdemanella biformis</name>
    <dbReference type="NCBI Taxonomy" id="1735"/>
    <lineage>
        <taxon>Bacteria</taxon>
        <taxon>Bacillati</taxon>
        <taxon>Bacillota</taxon>
        <taxon>Erysipelotrichia</taxon>
        <taxon>Erysipelotrichales</taxon>
        <taxon>Erysipelotrichaceae</taxon>
        <taxon>Holdemanella</taxon>
    </lineage>
</organism>
<comment type="caution">
    <text evidence="1">The sequence shown here is derived from an EMBL/GenBank/DDBJ whole genome shotgun (WGS) entry which is preliminary data.</text>
</comment>
<reference evidence="1 2" key="1">
    <citation type="submission" date="2018-08" db="EMBL/GenBank/DDBJ databases">
        <title>A genome reference for cultivated species of the human gut microbiota.</title>
        <authorList>
            <person name="Zou Y."/>
            <person name="Xue W."/>
            <person name="Luo G."/>
        </authorList>
    </citation>
    <scope>NUCLEOTIDE SEQUENCE [LARGE SCALE GENOMIC DNA]</scope>
    <source>
        <strain evidence="1 2">AF22-10AC</strain>
    </source>
</reference>
<evidence type="ECO:0000313" key="1">
    <source>
        <dbReference type="EMBL" id="RGS45956.1"/>
    </source>
</evidence>
<proteinExistence type="predicted"/>